<comment type="caution">
    <text evidence="2">The sequence shown here is derived from an EMBL/GenBank/DDBJ whole genome shotgun (WGS) entry which is preliminary data.</text>
</comment>
<dbReference type="Proteomes" id="UP000771736">
    <property type="component" value="Unassembled WGS sequence"/>
</dbReference>
<name>A0A930HM56_9BACT</name>
<feature type="signal peptide" evidence="1">
    <location>
        <begin position="1"/>
        <end position="25"/>
    </location>
</feature>
<feature type="chain" id="PRO_5037288592" description="DHHW protein" evidence="1">
    <location>
        <begin position="26"/>
        <end position="340"/>
    </location>
</feature>
<evidence type="ECO:0000313" key="2">
    <source>
        <dbReference type="EMBL" id="MBF1384172.1"/>
    </source>
</evidence>
<dbReference type="RefSeq" id="WP_273159208.1">
    <property type="nucleotide sequence ID" value="NZ_CAUOTG010000030.1"/>
</dbReference>
<evidence type="ECO:0000313" key="3">
    <source>
        <dbReference type="Proteomes" id="UP000771736"/>
    </source>
</evidence>
<dbReference type="InterPro" id="IPR025945">
    <property type="entry name" value="DHHW"/>
</dbReference>
<reference evidence="2" key="1">
    <citation type="submission" date="2020-04" db="EMBL/GenBank/DDBJ databases">
        <title>Deep metagenomics examines the oral microbiome during advanced dental caries in children, revealing novel taxa and co-occurrences with host molecules.</title>
        <authorList>
            <person name="Baker J.L."/>
            <person name="Morton J.T."/>
            <person name="Dinis M."/>
            <person name="Alvarez R."/>
            <person name="Tran N.C."/>
            <person name="Knight R."/>
            <person name="Edlund A."/>
        </authorList>
    </citation>
    <scope>NUCLEOTIDE SEQUENCE</scope>
    <source>
        <strain evidence="2">JCVI_44_bin.5</strain>
    </source>
</reference>
<accession>A0A930HM56</accession>
<proteinExistence type="predicted"/>
<organism evidence="2 3">
    <name type="scientific">Prevotella aurantiaca</name>
    <dbReference type="NCBI Taxonomy" id="596085"/>
    <lineage>
        <taxon>Bacteria</taxon>
        <taxon>Pseudomonadati</taxon>
        <taxon>Bacteroidota</taxon>
        <taxon>Bacteroidia</taxon>
        <taxon>Bacteroidales</taxon>
        <taxon>Prevotellaceae</taxon>
        <taxon>Prevotella</taxon>
    </lineage>
</organism>
<dbReference type="AlphaFoldDB" id="A0A930HM56"/>
<keyword evidence="1" id="KW-0732">Signal</keyword>
<dbReference type="Pfam" id="PF14286">
    <property type="entry name" value="DHHW"/>
    <property type="match status" value="1"/>
</dbReference>
<dbReference type="EMBL" id="JABZSJ010000019">
    <property type="protein sequence ID" value="MBF1384172.1"/>
    <property type="molecule type" value="Genomic_DNA"/>
</dbReference>
<gene>
    <name evidence="2" type="ORF">HXN26_04860</name>
</gene>
<protein>
    <recommendedName>
        <fullName evidence="4">DHHW protein</fullName>
    </recommendedName>
</protein>
<evidence type="ECO:0000256" key="1">
    <source>
        <dbReference type="SAM" id="SignalP"/>
    </source>
</evidence>
<sequence>MKRYTLFLVHLFVCVFFLLPLEAQAQQIYKKRNGIIIVKKDSLLRALSAFTGLPEGGTWYANAVNAYQEAMGNNIQVYSMIIPISSAFYWPENYYQVTNNSQRATLDTMFANMNKKVKKIDVWEIMKQHKDEAIYARTDHHWLPLAAYYAAQMFANVAKVPFRNLMAYDENIIRRFVGSMVNFSGDAMLKSSPEDFIYYTPKDCPITTTYVEHILKNRRVVGVKPETEGKFYWSYGDGNSNAYCTFMGGDIRTTHISTPTKNGRRLLIIKDSFGNAIPGYLFFSFEDIYVVDFRYFQENIKDYAIDKQISDLLIVNNVQHAYTQGTATSLMDMLNRPRKK</sequence>
<evidence type="ECO:0008006" key="4">
    <source>
        <dbReference type="Google" id="ProtNLM"/>
    </source>
</evidence>